<keyword evidence="3" id="KW-0444">Lipid biosynthesis</keyword>
<keyword evidence="10" id="KW-0594">Phospholipid biosynthesis</keyword>
<accession>X0RJX3</accession>
<dbReference type="GO" id="GO:0005886">
    <property type="term" value="C:plasma membrane"/>
    <property type="evidence" value="ECO:0007669"/>
    <property type="project" value="UniProtKB-SubCell"/>
</dbReference>
<gene>
    <name evidence="13" type="ORF">S01H1_14902</name>
</gene>
<dbReference type="PANTHER" id="PTHR46382:SF1">
    <property type="entry name" value="PHOSPHATIDATE CYTIDYLYLTRANSFERASE"/>
    <property type="match status" value="1"/>
</dbReference>
<keyword evidence="9 12" id="KW-0472">Membrane</keyword>
<evidence type="ECO:0000256" key="6">
    <source>
        <dbReference type="ARBA" id="ARBA00022695"/>
    </source>
</evidence>
<feature type="transmembrane region" description="Helical" evidence="12">
    <location>
        <begin position="9"/>
        <end position="27"/>
    </location>
</feature>
<keyword evidence="6" id="KW-0548">Nucleotidyltransferase</keyword>
<dbReference type="Pfam" id="PF01148">
    <property type="entry name" value="CTP_transf_1"/>
    <property type="match status" value="1"/>
</dbReference>
<evidence type="ECO:0008006" key="14">
    <source>
        <dbReference type="Google" id="ProtNLM"/>
    </source>
</evidence>
<evidence type="ECO:0000256" key="9">
    <source>
        <dbReference type="ARBA" id="ARBA00023136"/>
    </source>
</evidence>
<organism evidence="13">
    <name type="scientific">marine sediment metagenome</name>
    <dbReference type="NCBI Taxonomy" id="412755"/>
    <lineage>
        <taxon>unclassified sequences</taxon>
        <taxon>metagenomes</taxon>
        <taxon>ecological metagenomes</taxon>
    </lineage>
</organism>
<evidence type="ECO:0000256" key="5">
    <source>
        <dbReference type="ARBA" id="ARBA00022692"/>
    </source>
</evidence>
<keyword evidence="2" id="KW-1003">Cell membrane</keyword>
<feature type="transmembrane region" description="Helical" evidence="12">
    <location>
        <begin position="114"/>
        <end position="134"/>
    </location>
</feature>
<dbReference type="GO" id="GO:0016024">
    <property type="term" value="P:CDP-diacylglycerol biosynthetic process"/>
    <property type="evidence" value="ECO:0007669"/>
    <property type="project" value="TreeGrafter"/>
</dbReference>
<proteinExistence type="predicted"/>
<evidence type="ECO:0000256" key="3">
    <source>
        <dbReference type="ARBA" id="ARBA00022516"/>
    </source>
</evidence>
<dbReference type="EMBL" id="BARS01007770">
    <property type="protein sequence ID" value="GAF69129.1"/>
    <property type="molecule type" value="Genomic_DNA"/>
</dbReference>
<feature type="transmembrane region" description="Helical" evidence="12">
    <location>
        <begin position="83"/>
        <end position="102"/>
    </location>
</feature>
<sequence length="180" mass="20245">MGADIFKRVIISLGILLLTGVILFLLPNWVFCLLVALFICVALYEFFSIVEKKGLFVYKYFGIVAGIIIPLAIYLHLGEGHANLEPFFIVIACLFTFVLQFARKENVKDHLASIAVTLFALFYISWFLSFFIKIKYLPEGAHLVSFLIIVTKTGDVGAYLVGKKFGKSPLISRISPRKTK</sequence>
<evidence type="ECO:0000313" key="13">
    <source>
        <dbReference type="EMBL" id="GAF69129.1"/>
    </source>
</evidence>
<feature type="transmembrane region" description="Helical" evidence="12">
    <location>
        <begin position="57"/>
        <end position="77"/>
    </location>
</feature>
<feature type="non-terminal residue" evidence="13">
    <location>
        <position position="180"/>
    </location>
</feature>
<dbReference type="GO" id="GO:0004605">
    <property type="term" value="F:phosphatidate cytidylyltransferase activity"/>
    <property type="evidence" value="ECO:0007669"/>
    <property type="project" value="TreeGrafter"/>
</dbReference>
<comment type="caution">
    <text evidence="13">The sequence shown here is derived from an EMBL/GenBank/DDBJ whole genome shotgun (WGS) entry which is preliminary data.</text>
</comment>
<evidence type="ECO:0000256" key="11">
    <source>
        <dbReference type="ARBA" id="ARBA00023264"/>
    </source>
</evidence>
<dbReference type="PANTHER" id="PTHR46382">
    <property type="entry name" value="PHOSPHATIDATE CYTIDYLYLTRANSFERASE"/>
    <property type="match status" value="1"/>
</dbReference>
<evidence type="ECO:0000256" key="1">
    <source>
        <dbReference type="ARBA" id="ARBA00004651"/>
    </source>
</evidence>
<protein>
    <recommendedName>
        <fullName evidence="14">Phosphatidate cytidylyltransferase</fullName>
    </recommendedName>
</protein>
<evidence type="ECO:0000256" key="7">
    <source>
        <dbReference type="ARBA" id="ARBA00022989"/>
    </source>
</evidence>
<comment type="subcellular location">
    <subcellularLocation>
        <location evidence="1">Cell membrane</location>
        <topology evidence="1">Multi-pass membrane protein</topology>
    </subcellularLocation>
</comment>
<evidence type="ECO:0000256" key="10">
    <source>
        <dbReference type="ARBA" id="ARBA00023209"/>
    </source>
</evidence>
<feature type="transmembrane region" description="Helical" evidence="12">
    <location>
        <begin position="140"/>
        <end position="161"/>
    </location>
</feature>
<keyword evidence="8" id="KW-0443">Lipid metabolism</keyword>
<name>X0RJX3_9ZZZZ</name>
<evidence type="ECO:0000256" key="8">
    <source>
        <dbReference type="ARBA" id="ARBA00023098"/>
    </source>
</evidence>
<keyword evidence="11" id="KW-1208">Phospholipid metabolism</keyword>
<dbReference type="AlphaFoldDB" id="X0RJX3"/>
<keyword evidence="4" id="KW-0808">Transferase</keyword>
<keyword evidence="7 12" id="KW-1133">Transmembrane helix</keyword>
<evidence type="ECO:0000256" key="2">
    <source>
        <dbReference type="ARBA" id="ARBA00022475"/>
    </source>
</evidence>
<evidence type="ECO:0000256" key="12">
    <source>
        <dbReference type="SAM" id="Phobius"/>
    </source>
</evidence>
<feature type="transmembrane region" description="Helical" evidence="12">
    <location>
        <begin position="33"/>
        <end position="50"/>
    </location>
</feature>
<keyword evidence="5 12" id="KW-0812">Transmembrane</keyword>
<evidence type="ECO:0000256" key="4">
    <source>
        <dbReference type="ARBA" id="ARBA00022679"/>
    </source>
</evidence>
<reference evidence="13" key="1">
    <citation type="journal article" date="2014" name="Front. Microbiol.">
        <title>High frequency of phylogenetically diverse reductive dehalogenase-homologous genes in deep subseafloor sedimentary metagenomes.</title>
        <authorList>
            <person name="Kawai M."/>
            <person name="Futagami T."/>
            <person name="Toyoda A."/>
            <person name="Takaki Y."/>
            <person name="Nishi S."/>
            <person name="Hori S."/>
            <person name="Arai W."/>
            <person name="Tsubouchi T."/>
            <person name="Morono Y."/>
            <person name="Uchiyama I."/>
            <person name="Ito T."/>
            <person name="Fujiyama A."/>
            <person name="Inagaki F."/>
            <person name="Takami H."/>
        </authorList>
    </citation>
    <scope>NUCLEOTIDE SEQUENCE</scope>
    <source>
        <strain evidence="13">Expedition CK06-06</strain>
    </source>
</reference>